<dbReference type="InterPro" id="IPR027417">
    <property type="entry name" value="P-loop_NTPase"/>
</dbReference>
<comment type="catalytic activity">
    <reaction evidence="6">
        <text>Couples ATP hydrolysis with the unwinding of duplex DNA by translocating in the 3'-5' direction.</text>
        <dbReference type="EC" id="5.6.2.4"/>
    </reaction>
</comment>
<dbReference type="GO" id="GO:0003677">
    <property type="term" value="F:DNA binding"/>
    <property type="evidence" value="ECO:0007669"/>
    <property type="project" value="InterPro"/>
</dbReference>
<dbReference type="SUPFAM" id="SSF52540">
    <property type="entry name" value="P-loop containing nucleoside triphosphate hydrolases"/>
    <property type="match status" value="1"/>
</dbReference>
<dbReference type="PROSITE" id="PS51198">
    <property type="entry name" value="UVRD_HELICASE_ATP_BIND"/>
    <property type="match status" value="1"/>
</dbReference>
<keyword evidence="1 9" id="KW-0547">Nucleotide-binding</keyword>
<evidence type="ECO:0000313" key="13">
    <source>
        <dbReference type="Proteomes" id="UP000232133"/>
    </source>
</evidence>
<protein>
    <recommendedName>
        <fullName evidence="7">DNA 3'-5' helicase</fullName>
        <ecNumber evidence="7">5.6.2.4</ecNumber>
    </recommendedName>
</protein>
<keyword evidence="4 9" id="KW-0067">ATP-binding</keyword>
<dbReference type="EMBL" id="CP017803">
    <property type="protein sequence ID" value="ATZ59937.1"/>
    <property type="molecule type" value="Genomic_DNA"/>
</dbReference>
<proteinExistence type="predicted"/>
<evidence type="ECO:0000256" key="1">
    <source>
        <dbReference type="ARBA" id="ARBA00022741"/>
    </source>
</evidence>
<feature type="binding site" evidence="9">
    <location>
        <begin position="1594"/>
        <end position="1601"/>
    </location>
    <ligand>
        <name>ATP</name>
        <dbReference type="ChEBI" id="CHEBI:30616"/>
    </ligand>
</feature>
<name>A0A2H4U745_METSM</name>
<dbReference type="GO" id="GO:0003916">
    <property type="term" value="F:DNA topoisomerase activity"/>
    <property type="evidence" value="ECO:0007669"/>
    <property type="project" value="InterPro"/>
</dbReference>
<dbReference type="SUPFAM" id="SSF57783">
    <property type="entry name" value="Zinc beta-ribbon"/>
    <property type="match status" value="1"/>
</dbReference>
<evidence type="ECO:0000256" key="4">
    <source>
        <dbReference type="ARBA" id="ARBA00022840"/>
    </source>
</evidence>
<feature type="domain" description="UvrD-like helicase ATP-binding" evidence="11">
    <location>
        <begin position="1573"/>
        <end position="2085"/>
    </location>
</feature>
<evidence type="ECO:0000256" key="9">
    <source>
        <dbReference type="PROSITE-ProRule" id="PRU00560"/>
    </source>
</evidence>
<dbReference type="PANTHER" id="PTHR11070">
    <property type="entry name" value="UVRD / RECB / PCRA DNA HELICASE FAMILY MEMBER"/>
    <property type="match status" value="1"/>
</dbReference>
<comment type="catalytic activity">
    <reaction evidence="8">
        <text>ATP + H2O = ADP + phosphate + H(+)</text>
        <dbReference type="Rhea" id="RHEA:13065"/>
        <dbReference type="ChEBI" id="CHEBI:15377"/>
        <dbReference type="ChEBI" id="CHEBI:15378"/>
        <dbReference type="ChEBI" id="CHEBI:30616"/>
        <dbReference type="ChEBI" id="CHEBI:43474"/>
        <dbReference type="ChEBI" id="CHEBI:456216"/>
        <dbReference type="EC" id="5.6.2.4"/>
    </reaction>
</comment>
<dbReference type="Pfam" id="PF01396">
    <property type="entry name" value="Zn_ribbon_Top1"/>
    <property type="match status" value="2"/>
</dbReference>
<dbReference type="GeneID" id="35118838"/>
<evidence type="ECO:0000256" key="5">
    <source>
        <dbReference type="ARBA" id="ARBA00023235"/>
    </source>
</evidence>
<dbReference type="GO" id="GO:0005694">
    <property type="term" value="C:chromosome"/>
    <property type="evidence" value="ECO:0007669"/>
    <property type="project" value="InterPro"/>
</dbReference>
<dbReference type="Gene3D" id="3.30.65.10">
    <property type="entry name" value="Bacterial Topoisomerase I, domain 1"/>
    <property type="match status" value="1"/>
</dbReference>
<keyword evidence="10" id="KW-0175">Coiled coil</keyword>
<sequence length="2466" mass="292267">MVVECPICSKVLNNEEICSYCGTNINKDIFTDFTSFQKLKNSFSGTFGKGLSKNDKKDLNEFLLNNESKIAGFISKYQSSFENLVLDISAIKKENKPIYEMICKLTDYFEEKKFNLPINQRKSCYTFKRIYDELDDIIPKKNNEYCIDTFNSIKFNLEKLNDFFSVSIPNERISKDKLSYKNQFKDSYDLIKPIKDYALNNSDVFNESQEEVISNFISNFDNFNQNVDDLNNNYDMDQKLNLIIKLSSEISRSNNLDELLEEKENHKELYNLAIGMLEDNESFYYLKNKIELNRNNLNNFKKAYKKLNSKIELVQSENWIKDNFSRLESIKNYETKFPKEFIDNFKFKELCFNFKRLLVNVNCILDNGIDISNQYRNLLNDFIKYYTKFPYIVEESNCYFKINSKTANFNNIEHFKSEILHKFENNLSFKYDCIKNDYELLDNKLDDAIYVDDNWNNLVYFNSLKNSTSIKIDDKKSFEKKYADLNEKVINVREFITGDNKIDLDDFIFNFSHIAEYIDEINFHYKLNSYLIKINKIEQVCELDDFVNQQLKFKKAYIYSKDAIANFSKWLSKKNEEILIDFIEYYDSLDGKIQQIKRKQLKKWLNDNKSDFVRFNSLRESEITGHLDVDVIRDDYRHLYEDCLDLDWNLLDICDWELVDEFRSNYECIGAIVSYLNNRFDIKDFLGSVSGFVLGDSVGVLEKQKEDFKVFFDKCDSFVLRVSDDLLESEKVKINEFKDVYSSIDSKIYKLKVNRWLDSNKDKLVDFNNRINSEISDFVLDDDVEELKRKTEGFYNKIVEFQKYCPFLSQDDVVSSFVYNFENLEDIIADKNCKFKIKQILNEINNRDFESNSSEYLEKQKDLFSNYCVISKRIIDSFDDKITDSQKNDFLNFIEEYNSLDGKIQQLKRKQLKKWLDENKDDFVRFNALRESEITDHIDVELIKDDYRHLYEDCLDLDWNLLDICDWELVDEFRSNYECIGAIVSYLNNRFDIKDFLGSVSGFVLGDSVGVLEKQKEDFKVFFDKCDSFVSCVSDDLLESEKVKINEFKDVYSSIDSKIYKLKVNSWLDSNRNNLIDFNNEISGEISNLVLDDDVEELKRKTEGFYNKIVEFQKYCPFLLQNGVVSSFVYNFENLEDIIADKNCKFKIKQILNEINARNFESNSSEYLEKQKDLFSNYCVISKRIIDSFDDKITDSQKNEFLNFIEEYDNLDNEICNLRIASFFNKHLKEINEFILFTKGTKKHEISDKNRDNCKKEVNYIYDILLKIRDVFNQNPNIKQYRKNLTLEFIEIYENFENIVQRINYQTWFSNNLNDINNFISIKSKTITSYIYEEEKDTLKASEDCYNKLNEIVDFHNNVFPSNLDLDIICEFIEDYNNYDDIITKLNVEFFFKDNYEIILWGASLNKVNPFYFIKNEEKEKYKTGIQKIYSNLTKVNQYCVKKHIFSEDKLELMDGAIRNYDNIDDLVIKWNVSYYLNSVVKKFAKIGDYAPDNYFSHNWKQKLLLWHKNAISKVKKFKEDYAEYISSEDEKFFEKFYNKPETFETDTKQANERYINQELKDNSDLFDDVDGKSLDSQQREAIVVDEDAVKVIAGAGSGKTFTIQGKVKYLTEKRDVDPSEILAISFSNASVDDLKERIAEPIDIKTFHKVGKDILTQYNQYSRPDTSALKRIIKRYLTKKALKNEDISKKLIEFFSFYINVPPSDDDIKYEGDLLDWQEGVDFSTLKRRFKNKQRETLNNEIVRSYEELYIANFLFIYGIKYTYEKIYSYPNKNFESEFNKFKEFLFSFNEEIPDELKNDITKDLLNLTDIFEEYEIKDYLPDFYLDDYNIYIEHFGLNRNCENHLIGGKSSEEYVKEMEWKRKVHKKYGTTLIETFSYYQSENRLLTRLAEKLQAQGVEFNEIDYREVYRILLENKTIKEWEDFIVLLKTFIELFKGNNYDETKFKEFYDYVGGLKDSFSKDRTIAFLKIVEEIYNDYEAYLLKIKKIDFNDMINKASDCIVKNGLDLPYKYIIVDEYQDTSFTRYNLLRNICDSIGAKIMVVGDDWQSIYSFSGCDVNIFTKFDNFFDVCETRYIEKTYRNSQQLIDASSNFVMKNPDQTRKELKSSKSLKYPIKLVNFDNDFDEILKFELIIKNIINQSTFKNKKILILGRNNKDIFNLLKNFNVENEYGKRKFEILGDEDKLRRNKFVKIVYRESPDVNIEYRTVHQSKGLECDNVILINLKNWKAGFPNKMVDDPVLNFVKRNGDSFSYAEERRLFYVALTRTKNNVYLLAPYFKSSVFVQELKTDANVELLNLEHNRLETLKNIEKNGERYVIPTKLKCPVCKTGVVLLESFWNKGKLNRVLKCSHNMAPPFNRCNWEGGYYGSELEDLDDIEYCPSCDGILIKRYRHSDGHPFLGCTNFRKTGCRGKGKKLEYIGKTCPKCGKPLVKRVNGEDNSLFVGCSGFPKCRHTEPFKKEMGS</sequence>
<dbReference type="RefSeq" id="WP_198514127.1">
    <property type="nucleotide sequence ID" value="NZ_CP017803.1"/>
</dbReference>
<dbReference type="PANTHER" id="PTHR11070:SF63">
    <property type="entry name" value="DNA HELICASE IV"/>
    <property type="match status" value="1"/>
</dbReference>
<evidence type="ECO:0000259" key="11">
    <source>
        <dbReference type="PROSITE" id="PS51198"/>
    </source>
</evidence>
<evidence type="ECO:0000256" key="3">
    <source>
        <dbReference type="ARBA" id="ARBA00022806"/>
    </source>
</evidence>
<keyword evidence="5" id="KW-0413">Isomerase</keyword>
<keyword evidence="3 9" id="KW-0347">Helicase</keyword>
<dbReference type="GO" id="GO:0005524">
    <property type="term" value="F:ATP binding"/>
    <property type="evidence" value="ECO:0007669"/>
    <property type="project" value="UniProtKB-UniRule"/>
</dbReference>
<evidence type="ECO:0000256" key="2">
    <source>
        <dbReference type="ARBA" id="ARBA00022801"/>
    </source>
</evidence>
<keyword evidence="2 9" id="KW-0378">Hydrolase</keyword>
<dbReference type="Proteomes" id="UP000232133">
    <property type="component" value="Chromosome"/>
</dbReference>
<organism evidence="12 13">
    <name type="scientific">Methanobrevibacter smithii</name>
    <dbReference type="NCBI Taxonomy" id="2173"/>
    <lineage>
        <taxon>Archaea</taxon>
        <taxon>Methanobacteriati</taxon>
        <taxon>Methanobacteriota</taxon>
        <taxon>Methanomada group</taxon>
        <taxon>Methanobacteria</taxon>
        <taxon>Methanobacteriales</taxon>
        <taxon>Methanobacteriaceae</taxon>
        <taxon>Methanobrevibacter</taxon>
    </lineage>
</organism>
<dbReference type="Pfam" id="PF00580">
    <property type="entry name" value="UvrD-helicase"/>
    <property type="match status" value="1"/>
</dbReference>
<evidence type="ECO:0000256" key="8">
    <source>
        <dbReference type="ARBA" id="ARBA00048988"/>
    </source>
</evidence>
<evidence type="ECO:0000256" key="10">
    <source>
        <dbReference type="SAM" id="Coils"/>
    </source>
</evidence>
<dbReference type="Gene3D" id="3.40.50.300">
    <property type="entry name" value="P-loop containing nucleotide triphosphate hydrolases"/>
    <property type="match status" value="3"/>
</dbReference>
<dbReference type="InterPro" id="IPR013498">
    <property type="entry name" value="Topo_IA_Znf"/>
</dbReference>
<dbReference type="GO" id="GO:0005829">
    <property type="term" value="C:cytosol"/>
    <property type="evidence" value="ECO:0007669"/>
    <property type="project" value="TreeGrafter"/>
</dbReference>
<dbReference type="InterPro" id="IPR000212">
    <property type="entry name" value="DNA_helicase_UvrD/REP"/>
</dbReference>
<reference evidence="12 13" key="1">
    <citation type="submission" date="2016-10" db="EMBL/GenBank/DDBJ databases">
        <authorList>
            <person name="Varghese N."/>
        </authorList>
    </citation>
    <scope>NUCLEOTIDE SEQUENCE [LARGE SCALE GENOMIC DNA]</scope>
    <source>
        <strain evidence="12 13">KB11</strain>
    </source>
</reference>
<evidence type="ECO:0000256" key="6">
    <source>
        <dbReference type="ARBA" id="ARBA00034617"/>
    </source>
</evidence>
<dbReference type="GO" id="GO:0043138">
    <property type="term" value="F:3'-5' DNA helicase activity"/>
    <property type="evidence" value="ECO:0007669"/>
    <property type="project" value="UniProtKB-EC"/>
</dbReference>
<dbReference type="GO" id="GO:0016787">
    <property type="term" value="F:hydrolase activity"/>
    <property type="evidence" value="ECO:0007669"/>
    <property type="project" value="UniProtKB-UniRule"/>
</dbReference>
<evidence type="ECO:0000256" key="7">
    <source>
        <dbReference type="ARBA" id="ARBA00034808"/>
    </source>
</evidence>
<dbReference type="InterPro" id="IPR014016">
    <property type="entry name" value="UvrD-like_ATP-bd"/>
</dbReference>
<dbReference type="GO" id="GO:0000725">
    <property type="term" value="P:recombinational repair"/>
    <property type="evidence" value="ECO:0007669"/>
    <property type="project" value="TreeGrafter"/>
</dbReference>
<evidence type="ECO:0000313" key="12">
    <source>
        <dbReference type="EMBL" id="ATZ59937.1"/>
    </source>
</evidence>
<dbReference type="GO" id="GO:0006265">
    <property type="term" value="P:DNA topological change"/>
    <property type="evidence" value="ECO:0007669"/>
    <property type="project" value="InterPro"/>
</dbReference>
<accession>A0A2H4U745</accession>
<feature type="coiled-coil region" evidence="10">
    <location>
        <begin position="290"/>
        <end position="317"/>
    </location>
</feature>
<dbReference type="InterPro" id="IPR014017">
    <property type="entry name" value="DNA_helicase_UvrD-like_C"/>
</dbReference>
<gene>
    <name evidence="12" type="ORF">BK798_05630</name>
</gene>
<dbReference type="EC" id="5.6.2.4" evidence="7"/>
<dbReference type="Pfam" id="PF13361">
    <property type="entry name" value="UvrD_C"/>
    <property type="match status" value="1"/>
</dbReference>